<feature type="compositionally biased region" description="Basic residues" evidence="9">
    <location>
        <begin position="32"/>
        <end position="43"/>
    </location>
</feature>
<keyword evidence="7" id="KW-0539">Nucleus</keyword>
<keyword evidence="8" id="KW-0175">Coiled coil</keyword>
<dbReference type="GO" id="GO:0005643">
    <property type="term" value="C:nuclear pore"/>
    <property type="evidence" value="ECO:0007669"/>
    <property type="project" value="UniProtKB-SubCell"/>
</dbReference>
<comment type="caution">
    <text evidence="10">The sequence shown here is derived from an EMBL/GenBank/DDBJ whole genome shotgun (WGS) entry which is preliminary data.</text>
</comment>
<dbReference type="GO" id="GO:0006606">
    <property type="term" value="P:protein import into nucleus"/>
    <property type="evidence" value="ECO:0007669"/>
    <property type="project" value="TreeGrafter"/>
</dbReference>
<dbReference type="InterPro" id="IPR037700">
    <property type="entry name" value="NUP88/NUP82"/>
</dbReference>
<comment type="subcellular location">
    <subcellularLocation>
        <location evidence="1">Nucleus</location>
        <location evidence="1">Nuclear pore complex</location>
    </subcellularLocation>
</comment>
<evidence type="ECO:0000256" key="1">
    <source>
        <dbReference type="ARBA" id="ARBA00004567"/>
    </source>
</evidence>
<dbReference type="EMBL" id="ADBJ01000025">
    <property type="protein sequence ID" value="EFA81601.1"/>
    <property type="molecule type" value="Genomic_DNA"/>
</dbReference>
<proteinExistence type="predicted"/>
<dbReference type="STRING" id="670386.D3BAL4"/>
<dbReference type="RefSeq" id="XP_020433718.1">
    <property type="nucleotide sequence ID" value="XM_020576469.1"/>
</dbReference>
<dbReference type="PANTHER" id="PTHR13257">
    <property type="entry name" value="NUCLEOPORIN NUP84-RELATED"/>
    <property type="match status" value="1"/>
</dbReference>
<dbReference type="GO" id="GO:0017056">
    <property type="term" value="F:structural constituent of nuclear pore"/>
    <property type="evidence" value="ECO:0007669"/>
    <property type="project" value="InterPro"/>
</dbReference>
<evidence type="ECO:0000256" key="8">
    <source>
        <dbReference type="SAM" id="Coils"/>
    </source>
</evidence>
<feature type="compositionally biased region" description="Low complexity" evidence="9">
    <location>
        <begin position="194"/>
        <end position="208"/>
    </location>
</feature>
<sequence>MAEDDVFITNQNFEESLLNNAENNEIVQSKLMKRNKKGRKKSAAQKLKEKMNDSDSAYQELADSGKEKEIVLNVVDDGSVTLKKESDISIDDSLKLDESPPEVHREVHNAVLTTATQDGPSLEEYEDDKEDGSNIVFQETPVNERITLPLSLEKKEFKSSPSLVASNSRVNSPALNSPRIIGARFAIDPSNNPIDLNNNNSSNNNNNNATKDQFTTIPYSPTIKPYSTASNSSESELPFFQPDQLPAASNNRFGGFNRSITENLEHVPLDNSRFATVTHSTQSNPLTTTTTNNNTTVIPMVEVDILPEIGAANGAEEIEVPEVTRPANKIDAFPIVLLVAQPVPLKIENISNDEHYFLKPKNLISIDNQFQEIYYLSPKTRKLFVIRIEYSLENNIDTVYTIKYQELIINIDFDVFRIVLNDNSRYLCLIGNFKWCLVDLNPSMRSSFFQSKPTNIYSDINTEEYTSIKCNTIFLDNSLLKFKDLSINILQIDWHPLSNTHLLVLYSNNQLKLFNTNHIIDNNNDSSSSNSNNVEYEQVFNLAKLYIHTGDSLHKPAGTSTTNSVKIGNVKSFCFGSLINYWSRFSVYLLDSRDYSIYNSTEHFYEPILQRISLDLQSSSRDSPSYRAIGYSIHHFSSLASNYNFEEGTSEQHYNIGTDRNTEENNNLISDRKISNEYNIHLPYSLLIVRKDGTIDITVSTNESLPIWSMTNGYPKYDNDCQYIQLSKYSKLDLELPEKCRVPPTSVEHYTSFSYPGIFVDQLNECVYVYYNCGVNVVQLPWLSTLAVMLNTNVPNDRFGNQSINLLDATIQTRVKTLAQISKEQQKTVQELRTNIEDIRNRQNTLQELVTGKWEEQKFYHDQISELSAQCNRSLPLSYDEQELRSELQMMSNKIEIYKDKLSYFDQQFKSKKQQIETTKLKYSDEPLSTKDQLDIQKKIKLQSNNINDSTQQLIQLTNEIQDLKLRYK</sequence>
<accession>D3BAL4</accession>
<feature type="region of interest" description="Disordered" evidence="9">
    <location>
        <begin position="194"/>
        <end position="216"/>
    </location>
</feature>
<keyword evidence="2" id="KW-0813">Transport</keyword>
<protein>
    <submittedName>
        <fullName evidence="10">Uncharacterized protein</fullName>
    </submittedName>
</protein>
<dbReference type="GeneID" id="31361076"/>
<keyword evidence="3" id="KW-0509">mRNA transport</keyword>
<evidence type="ECO:0000313" key="10">
    <source>
        <dbReference type="EMBL" id="EFA81601.1"/>
    </source>
</evidence>
<dbReference type="InParanoid" id="D3BAL4"/>
<evidence type="ECO:0000256" key="3">
    <source>
        <dbReference type="ARBA" id="ARBA00022816"/>
    </source>
</evidence>
<dbReference type="FunCoup" id="D3BAL4">
    <property type="interactions" value="3"/>
</dbReference>
<evidence type="ECO:0000256" key="2">
    <source>
        <dbReference type="ARBA" id="ARBA00022448"/>
    </source>
</evidence>
<dbReference type="GO" id="GO:0000056">
    <property type="term" value="P:ribosomal small subunit export from nucleus"/>
    <property type="evidence" value="ECO:0007669"/>
    <property type="project" value="InterPro"/>
</dbReference>
<feature type="coiled-coil region" evidence="8">
    <location>
        <begin position="822"/>
        <end position="849"/>
    </location>
</feature>
<keyword evidence="6" id="KW-0906">Nuclear pore complex</keyword>
<dbReference type="GO" id="GO:0006406">
    <property type="term" value="P:mRNA export from nucleus"/>
    <property type="evidence" value="ECO:0007669"/>
    <property type="project" value="TreeGrafter"/>
</dbReference>
<organism evidence="10 11">
    <name type="scientific">Heterostelium pallidum (strain ATCC 26659 / Pp 5 / PN500)</name>
    <name type="common">Cellular slime mold</name>
    <name type="synonym">Polysphondylium pallidum</name>
    <dbReference type="NCBI Taxonomy" id="670386"/>
    <lineage>
        <taxon>Eukaryota</taxon>
        <taxon>Amoebozoa</taxon>
        <taxon>Evosea</taxon>
        <taxon>Eumycetozoa</taxon>
        <taxon>Dictyostelia</taxon>
        <taxon>Acytosteliales</taxon>
        <taxon>Acytosteliaceae</taxon>
        <taxon>Heterostelium</taxon>
    </lineage>
</organism>
<evidence type="ECO:0000256" key="4">
    <source>
        <dbReference type="ARBA" id="ARBA00022927"/>
    </source>
</evidence>
<evidence type="ECO:0000313" key="11">
    <source>
        <dbReference type="Proteomes" id="UP000001396"/>
    </source>
</evidence>
<evidence type="ECO:0000256" key="6">
    <source>
        <dbReference type="ARBA" id="ARBA00023132"/>
    </source>
</evidence>
<feature type="coiled-coil region" evidence="8">
    <location>
        <begin position="940"/>
        <end position="967"/>
    </location>
</feature>
<dbReference type="Proteomes" id="UP000001396">
    <property type="component" value="Unassembled WGS sequence"/>
</dbReference>
<keyword evidence="11" id="KW-1185">Reference proteome</keyword>
<keyword evidence="4" id="KW-0653">Protein transport</keyword>
<name>D3BAL4_HETP5</name>
<dbReference type="AlphaFoldDB" id="D3BAL4"/>
<dbReference type="PANTHER" id="PTHR13257:SF0">
    <property type="entry name" value="NUCLEAR PORE COMPLEX PROTEIN NUP88"/>
    <property type="match status" value="1"/>
</dbReference>
<dbReference type="GO" id="GO:0000055">
    <property type="term" value="P:ribosomal large subunit export from nucleus"/>
    <property type="evidence" value="ECO:0007669"/>
    <property type="project" value="InterPro"/>
</dbReference>
<keyword evidence="5" id="KW-0811">Translocation</keyword>
<reference evidence="10 11" key="1">
    <citation type="journal article" date="2011" name="Genome Res.">
        <title>Phylogeny-wide analysis of social amoeba genomes highlights ancient origins for complex intercellular communication.</title>
        <authorList>
            <person name="Heidel A.J."/>
            <person name="Lawal H.M."/>
            <person name="Felder M."/>
            <person name="Schilde C."/>
            <person name="Helps N.R."/>
            <person name="Tunggal B."/>
            <person name="Rivero F."/>
            <person name="John U."/>
            <person name="Schleicher M."/>
            <person name="Eichinger L."/>
            <person name="Platzer M."/>
            <person name="Noegel A.A."/>
            <person name="Schaap P."/>
            <person name="Gloeckner G."/>
        </authorList>
    </citation>
    <scope>NUCLEOTIDE SEQUENCE [LARGE SCALE GENOMIC DNA]</scope>
    <source>
        <strain evidence="11">ATCC 26659 / Pp 5 / PN500</strain>
    </source>
</reference>
<evidence type="ECO:0000256" key="9">
    <source>
        <dbReference type="SAM" id="MobiDB-lite"/>
    </source>
</evidence>
<gene>
    <name evidence="10" type="ORF">PPL_05592</name>
</gene>
<feature type="region of interest" description="Disordered" evidence="9">
    <location>
        <begin position="32"/>
        <end position="62"/>
    </location>
</feature>
<evidence type="ECO:0000256" key="5">
    <source>
        <dbReference type="ARBA" id="ARBA00023010"/>
    </source>
</evidence>
<evidence type="ECO:0000256" key="7">
    <source>
        <dbReference type="ARBA" id="ARBA00023242"/>
    </source>
</evidence>